<keyword evidence="2" id="KW-1185">Reference proteome</keyword>
<reference evidence="1 2" key="1">
    <citation type="journal article" date="2016" name="Mol. Biol. Evol.">
        <title>Comparative Genomics of Early-Diverging Mushroom-Forming Fungi Provides Insights into the Origins of Lignocellulose Decay Capabilities.</title>
        <authorList>
            <person name="Nagy L.G."/>
            <person name="Riley R."/>
            <person name="Tritt A."/>
            <person name="Adam C."/>
            <person name="Daum C."/>
            <person name="Floudas D."/>
            <person name="Sun H."/>
            <person name="Yadav J.S."/>
            <person name="Pangilinan J."/>
            <person name="Larsson K.H."/>
            <person name="Matsuura K."/>
            <person name="Barry K."/>
            <person name="Labutti K."/>
            <person name="Kuo R."/>
            <person name="Ohm R.A."/>
            <person name="Bhattacharya S.S."/>
            <person name="Shirouzu T."/>
            <person name="Yoshinaga Y."/>
            <person name="Martin F.M."/>
            <person name="Grigoriev I.V."/>
            <person name="Hibbett D.S."/>
        </authorList>
    </citation>
    <scope>NUCLEOTIDE SEQUENCE [LARGE SCALE GENOMIC DNA]</scope>
    <source>
        <strain evidence="1 2">HHB10207 ss-3</strain>
    </source>
</reference>
<dbReference type="Gene3D" id="3.40.50.150">
    <property type="entry name" value="Vaccinia Virus protein VP39"/>
    <property type="match status" value="1"/>
</dbReference>
<accession>A0A166GIG1</accession>
<proteinExistence type="predicted"/>
<evidence type="ECO:0000313" key="1">
    <source>
        <dbReference type="EMBL" id="KZT41707.1"/>
    </source>
</evidence>
<keyword evidence="1" id="KW-0489">Methyltransferase</keyword>
<gene>
    <name evidence="1" type="ORF">SISSUDRAFT_1059230</name>
</gene>
<dbReference type="GO" id="GO:0008168">
    <property type="term" value="F:methyltransferase activity"/>
    <property type="evidence" value="ECO:0007669"/>
    <property type="project" value="UniProtKB-KW"/>
</dbReference>
<dbReference type="SUPFAM" id="SSF53335">
    <property type="entry name" value="S-adenosyl-L-methionine-dependent methyltransferases"/>
    <property type="match status" value="1"/>
</dbReference>
<dbReference type="STRING" id="1314776.A0A166GIG1"/>
<dbReference type="Proteomes" id="UP000076798">
    <property type="component" value="Unassembled WGS sequence"/>
</dbReference>
<dbReference type="Pfam" id="PF13489">
    <property type="entry name" value="Methyltransf_23"/>
    <property type="match status" value="1"/>
</dbReference>
<dbReference type="AlphaFoldDB" id="A0A166GIG1"/>
<name>A0A166GIG1_9AGAM</name>
<dbReference type="EMBL" id="KV428019">
    <property type="protein sequence ID" value="KZT41707.1"/>
    <property type="molecule type" value="Genomic_DNA"/>
</dbReference>
<evidence type="ECO:0000313" key="2">
    <source>
        <dbReference type="Proteomes" id="UP000076798"/>
    </source>
</evidence>
<keyword evidence="1" id="KW-0808">Transferase</keyword>
<dbReference type="PANTHER" id="PTHR43591">
    <property type="entry name" value="METHYLTRANSFERASE"/>
    <property type="match status" value="1"/>
</dbReference>
<dbReference type="PANTHER" id="PTHR43591:SF110">
    <property type="entry name" value="RHODANESE DOMAIN-CONTAINING PROTEIN"/>
    <property type="match status" value="1"/>
</dbReference>
<dbReference type="OrthoDB" id="184880at2759"/>
<organism evidence="1 2">
    <name type="scientific">Sistotremastrum suecicum HHB10207 ss-3</name>
    <dbReference type="NCBI Taxonomy" id="1314776"/>
    <lineage>
        <taxon>Eukaryota</taxon>
        <taxon>Fungi</taxon>
        <taxon>Dikarya</taxon>
        <taxon>Basidiomycota</taxon>
        <taxon>Agaricomycotina</taxon>
        <taxon>Agaricomycetes</taxon>
        <taxon>Sistotremastrales</taxon>
        <taxon>Sistotremastraceae</taxon>
        <taxon>Sistotremastrum</taxon>
    </lineage>
</organism>
<protein>
    <submittedName>
        <fullName evidence="1">S-adenosyl-L-methionine-dependent methyltransferase</fullName>
    </submittedName>
</protein>
<dbReference type="GO" id="GO:0032259">
    <property type="term" value="P:methylation"/>
    <property type="evidence" value="ECO:0007669"/>
    <property type="project" value="UniProtKB-KW"/>
</dbReference>
<sequence>MSEGIFLNARIGSDKTAATQDLPAYILPSDAHEMDRLNLQHRIWSTIMHGLCPISKDELDLVLHSKSGHPSPKILDVGCGSGIWCLEIAKEYPHTTVVGFDRTPSKPLSERTTKLLGNVLQGLKQFHGEFDLVHCRVVMSHIKSDMQKSVIQDLVCCLRPGGLLIISDWDEITVDEDDVMLPAAKDNSEPGERGSWLARVTNEAYARDPIDSVLRFIVSDALKNSDSVDQETLGTALYLSPVGWDGGDAEHGAYIGEMVRIDFMDAFDAFKPIYLKRGIPEHVVHEWRALLDKELRGISRRIFTRWHSTWARARDLNSDLRTAGSIFSPDLAVGGPESPAQ</sequence>
<dbReference type="InterPro" id="IPR029063">
    <property type="entry name" value="SAM-dependent_MTases_sf"/>
</dbReference>
<dbReference type="CDD" id="cd02440">
    <property type="entry name" value="AdoMet_MTases"/>
    <property type="match status" value="1"/>
</dbReference>